<name>A0A806KK72_9BACT</name>
<evidence type="ECO:0000313" key="1">
    <source>
        <dbReference type="EMBL" id="AGS51960.1"/>
    </source>
</evidence>
<proteinExistence type="predicted"/>
<accession>A0A806KK72</accession>
<reference evidence="1" key="1">
    <citation type="submission" date="2012-03" db="EMBL/GenBank/DDBJ databases">
        <title>Functional metagenomics reveals considerable lignocellulase gene clusters in the gut microbiome of a wood-feeding higher termite.</title>
        <authorList>
            <person name="Liu N."/>
        </authorList>
    </citation>
    <scope>NUCLEOTIDE SEQUENCE</scope>
</reference>
<dbReference type="EMBL" id="JQ844178">
    <property type="protein sequence ID" value="AGS51960.1"/>
    <property type="molecule type" value="Genomic_DNA"/>
</dbReference>
<organism evidence="1">
    <name type="scientific">uncultured bacterium contig00003</name>
    <dbReference type="NCBI Taxonomy" id="1181495"/>
    <lineage>
        <taxon>Bacteria</taxon>
        <taxon>environmental samples</taxon>
    </lineage>
</organism>
<sequence>MKKNKFLIVAIIGIIMAVGMVMFSCGGSNCDEGCSSSCSAIGNVDCTEDDTTSCKYGKLEKDWYCK</sequence>
<dbReference type="AlphaFoldDB" id="A0A806KK72"/>
<protein>
    <recommendedName>
        <fullName evidence="2">Lipoprotein</fullName>
    </recommendedName>
</protein>
<evidence type="ECO:0008006" key="2">
    <source>
        <dbReference type="Google" id="ProtNLM"/>
    </source>
</evidence>